<dbReference type="FunFam" id="3.40.50.300:FF:000514">
    <property type="entry name" value="Ribosome-releasing factor 2, mitochondrial"/>
    <property type="match status" value="1"/>
</dbReference>
<dbReference type="Gene3D" id="3.40.50.300">
    <property type="entry name" value="P-loop containing nucleotide triphosphate hydrolases"/>
    <property type="match status" value="1"/>
</dbReference>
<gene>
    <name evidence="7" type="ORF">H0E87_002619</name>
</gene>
<organism evidence="7 8">
    <name type="scientific">Populus deltoides</name>
    <name type="common">Eastern poplar</name>
    <name type="synonym">Eastern cottonwood</name>
    <dbReference type="NCBI Taxonomy" id="3696"/>
    <lineage>
        <taxon>Eukaryota</taxon>
        <taxon>Viridiplantae</taxon>
        <taxon>Streptophyta</taxon>
        <taxon>Embryophyta</taxon>
        <taxon>Tracheophyta</taxon>
        <taxon>Spermatophyta</taxon>
        <taxon>Magnoliopsida</taxon>
        <taxon>eudicotyledons</taxon>
        <taxon>Gunneridae</taxon>
        <taxon>Pentapetalae</taxon>
        <taxon>rosids</taxon>
        <taxon>fabids</taxon>
        <taxon>Malpighiales</taxon>
        <taxon>Salicaceae</taxon>
        <taxon>Saliceae</taxon>
        <taxon>Populus</taxon>
    </lineage>
</organism>
<proteinExistence type="predicted"/>
<keyword evidence="3" id="KW-0648">Protein biosynthesis</keyword>
<dbReference type="GO" id="GO:0005525">
    <property type="term" value="F:GTP binding"/>
    <property type="evidence" value="ECO:0007669"/>
    <property type="project" value="UniProtKB-KW"/>
</dbReference>
<feature type="domain" description="Tr-type G" evidence="6">
    <location>
        <begin position="64"/>
        <end position="291"/>
    </location>
</feature>
<dbReference type="InterPro" id="IPR027417">
    <property type="entry name" value="P-loop_NTPase"/>
</dbReference>
<keyword evidence="8" id="KW-1185">Reference proteome</keyword>
<accession>A0A8T2ZWG6</accession>
<name>A0A8T2ZWG6_POPDE</name>
<dbReference type="Proteomes" id="UP000807159">
    <property type="component" value="Chromosome 1"/>
</dbReference>
<evidence type="ECO:0000256" key="5">
    <source>
        <dbReference type="ARBA" id="ARBA00023134"/>
    </source>
</evidence>
<evidence type="ECO:0000313" key="7">
    <source>
        <dbReference type="EMBL" id="KAH8521639.1"/>
    </source>
</evidence>
<keyword evidence="2" id="KW-0251">Elongation factor</keyword>
<keyword evidence="5" id="KW-0342">GTP-binding</keyword>
<dbReference type="PANTHER" id="PTHR43636:SF2">
    <property type="entry name" value="ELONGATION FACTOR G, MITOCHONDRIAL"/>
    <property type="match status" value="1"/>
</dbReference>
<sequence>MTRFQNGSRLLSYTFSRSKTTSSVSPTTALLQGNFQIQHSRHFSNLASATTKEEKEPWWKDSMDRLRNIGISAHIDSGKTTLTERILFYTGRIHEIHEVRGRDGVGAKMDSMDLEREKGITIQSAATYCTWNGYQVNIIDTPGHVDFTIEVERALRVLDGAILVLCSVGGVQSQSITVDRQMRRYEVPRLAFINKLDRMGADPWKVLNQARSKLRHHSAAVQVPIGLEDDFQGLIDLVKMKAYYFHGSNGEKIVTAEIPVEIEALAAEKRRELIETVSEVDDKLADAFLER</sequence>
<dbReference type="PROSITE" id="PS00301">
    <property type="entry name" value="G_TR_1"/>
    <property type="match status" value="1"/>
</dbReference>
<keyword evidence="1" id="KW-0547">Nucleotide-binding</keyword>
<dbReference type="PANTHER" id="PTHR43636">
    <property type="entry name" value="ELONGATION FACTOR G, MITOCHONDRIAL"/>
    <property type="match status" value="1"/>
</dbReference>
<dbReference type="CDD" id="cd01886">
    <property type="entry name" value="EF-G"/>
    <property type="match status" value="1"/>
</dbReference>
<dbReference type="GO" id="GO:0003924">
    <property type="term" value="F:GTPase activity"/>
    <property type="evidence" value="ECO:0007669"/>
    <property type="project" value="InterPro"/>
</dbReference>
<dbReference type="InterPro" id="IPR031157">
    <property type="entry name" value="G_TR_CS"/>
</dbReference>
<dbReference type="PRINTS" id="PR00315">
    <property type="entry name" value="ELONGATNFCT"/>
</dbReference>
<evidence type="ECO:0000259" key="6">
    <source>
        <dbReference type="PROSITE" id="PS51722"/>
    </source>
</evidence>
<dbReference type="SUPFAM" id="SSF52540">
    <property type="entry name" value="P-loop containing nucleoside triphosphate hydrolases"/>
    <property type="match status" value="1"/>
</dbReference>
<dbReference type="EMBL" id="JACEGQ020000001">
    <property type="protein sequence ID" value="KAH8521639.1"/>
    <property type="molecule type" value="Genomic_DNA"/>
</dbReference>
<protein>
    <recommendedName>
        <fullName evidence="6">Tr-type G domain-containing protein</fullName>
    </recommendedName>
</protein>
<reference evidence="7" key="1">
    <citation type="journal article" date="2021" name="J. Hered.">
        <title>Genome Assembly of Salicaceae Populus deltoides (Eastern Cottonwood) I-69 Based on Nanopore Sequencing and Hi-C Technologies.</title>
        <authorList>
            <person name="Bai S."/>
            <person name="Wu H."/>
            <person name="Zhang J."/>
            <person name="Pan Z."/>
            <person name="Zhao W."/>
            <person name="Li Z."/>
            <person name="Tong C."/>
        </authorList>
    </citation>
    <scope>NUCLEOTIDE SEQUENCE</scope>
    <source>
        <tissue evidence="7">Leaf</tissue>
    </source>
</reference>
<dbReference type="Pfam" id="PF00009">
    <property type="entry name" value="GTP_EFTU"/>
    <property type="match status" value="1"/>
</dbReference>
<comment type="caution">
    <text evidence="7">The sequence shown here is derived from an EMBL/GenBank/DDBJ whole genome shotgun (WGS) entry which is preliminary data.</text>
</comment>
<evidence type="ECO:0000313" key="8">
    <source>
        <dbReference type="Proteomes" id="UP000807159"/>
    </source>
</evidence>
<evidence type="ECO:0000256" key="2">
    <source>
        <dbReference type="ARBA" id="ARBA00022768"/>
    </source>
</evidence>
<dbReference type="GO" id="GO:0003746">
    <property type="term" value="F:translation elongation factor activity"/>
    <property type="evidence" value="ECO:0007669"/>
    <property type="project" value="UniProtKB-KW"/>
</dbReference>
<dbReference type="GO" id="GO:0070125">
    <property type="term" value="P:mitochondrial translational elongation"/>
    <property type="evidence" value="ECO:0007669"/>
    <property type="project" value="TreeGrafter"/>
</dbReference>
<dbReference type="PROSITE" id="PS51722">
    <property type="entry name" value="G_TR_2"/>
    <property type="match status" value="1"/>
</dbReference>
<dbReference type="InterPro" id="IPR005225">
    <property type="entry name" value="Small_GTP-bd"/>
</dbReference>
<evidence type="ECO:0000256" key="4">
    <source>
        <dbReference type="ARBA" id="ARBA00023128"/>
    </source>
</evidence>
<dbReference type="GO" id="GO:0005759">
    <property type="term" value="C:mitochondrial matrix"/>
    <property type="evidence" value="ECO:0007669"/>
    <property type="project" value="UniProtKB-ARBA"/>
</dbReference>
<dbReference type="NCBIfam" id="TIGR00231">
    <property type="entry name" value="small_GTP"/>
    <property type="match status" value="1"/>
</dbReference>
<dbReference type="AlphaFoldDB" id="A0A8T2ZWG6"/>
<dbReference type="InterPro" id="IPR000795">
    <property type="entry name" value="T_Tr_GTP-bd_dom"/>
</dbReference>
<evidence type="ECO:0000256" key="3">
    <source>
        <dbReference type="ARBA" id="ARBA00022917"/>
    </source>
</evidence>
<keyword evidence="4" id="KW-0496">Mitochondrion</keyword>
<evidence type="ECO:0000256" key="1">
    <source>
        <dbReference type="ARBA" id="ARBA00022741"/>
    </source>
</evidence>